<evidence type="ECO:0000313" key="2">
    <source>
        <dbReference type="EMBL" id="KAL3689738.1"/>
    </source>
</evidence>
<gene>
    <name evidence="2" type="ORF">R1sor_016047</name>
</gene>
<organism evidence="2 3">
    <name type="scientific">Riccia sorocarpa</name>
    <dbReference type="NCBI Taxonomy" id="122646"/>
    <lineage>
        <taxon>Eukaryota</taxon>
        <taxon>Viridiplantae</taxon>
        <taxon>Streptophyta</taxon>
        <taxon>Embryophyta</taxon>
        <taxon>Marchantiophyta</taxon>
        <taxon>Marchantiopsida</taxon>
        <taxon>Marchantiidae</taxon>
        <taxon>Marchantiales</taxon>
        <taxon>Ricciaceae</taxon>
        <taxon>Riccia</taxon>
    </lineage>
</organism>
<accession>A0ABD3HEA9</accession>
<feature type="compositionally biased region" description="Acidic residues" evidence="1">
    <location>
        <begin position="25"/>
        <end position="34"/>
    </location>
</feature>
<reference evidence="2 3" key="1">
    <citation type="submission" date="2024-09" db="EMBL/GenBank/DDBJ databases">
        <title>Chromosome-scale assembly of Riccia sorocarpa.</title>
        <authorList>
            <person name="Paukszto L."/>
        </authorList>
    </citation>
    <scope>NUCLEOTIDE SEQUENCE [LARGE SCALE GENOMIC DNA]</scope>
    <source>
        <strain evidence="2">LP-2024</strain>
        <tissue evidence="2">Aerial parts of the thallus</tissue>
    </source>
</reference>
<proteinExistence type="predicted"/>
<dbReference type="Proteomes" id="UP001633002">
    <property type="component" value="Unassembled WGS sequence"/>
</dbReference>
<keyword evidence="3" id="KW-1185">Reference proteome</keyword>
<evidence type="ECO:0000256" key="1">
    <source>
        <dbReference type="SAM" id="MobiDB-lite"/>
    </source>
</evidence>
<dbReference type="AlphaFoldDB" id="A0ABD3HEA9"/>
<protein>
    <submittedName>
        <fullName evidence="2">Uncharacterized protein</fullName>
    </submittedName>
</protein>
<evidence type="ECO:0000313" key="3">
    <source>
        <dbReference type="Proteomes" id="UP001633002"/>
    </source>
</evidence>
<dbReference type="EMBL" id="JBJQOH010000004">
    <property type="protein sequence ID" value="KAL3689738.1"/>
    <property type="molecule type" value="Genomic_DNA"/>
</dbReference>
<sequence>MTNQRGEGEGEGAGSGSGSGRGQSEDPEPDEDQSQPEGRIDARRHNHTVRTPDSRTAEASSWPTGDLETDNQINVKIFLRKQARLELHRKVGFTGTTIRDENLRKQVDRLMHTQLNDTSSPNINYGHRRWPVEMRGGVDDFIRDLMLDIWLNEFDWRTDPLHAERCRTLVNEFQRTGLPQTIHYDLNDELELRHGSEEARNQAYRCPCWEEALGEGWFNHSDATLIETIGPGWGMENQHLLLHLLTRVRILKRQYGSEVCSGKVLWNC</sequence>
<name>A0ABD3HEA9_9MARC</name>
<comment type="caution">
    <text evidence="2">The sequence shown here is derived from an EMBL/GenBank/DDBJ whole genome shotgun (WGS) entry which is preliminary data.</text>
</comment>
<feature type="compositionally biased region" description="Gly residues" evidence="1">
    <location>
        <begin position="11"/>
        <end position="21"/>
    </location>
</feature>
<feature type="region of interest" description="Disordered" evidence="1">
    <location>
        <begin position="1"/>
        <end position="67"/>
    </location>
</feature>